<dbReference type="SUPFAM" id="SSF54637">
    <property type="entry name" value="Thioesterase/thiol ester dehydrase-isomerase"/>
    <property type="match status" value="1"/>
</dbReference>
<evidence type="ECO:0000313" key="2">
    <source>
        <dbReference type="EMBL" id="RDH82749.1"/>
    </source>
</evidence>
<reference evidence="2 3" key="1">
    <citation type="journal article" date="2018" name="ISME J.">
        <title>Endosymbiont genomes yield clues of tubeworm success.</title>
        <authorList>
            <person name="Li Y."/>
            <person name="Liles M.R."/>
            <person name="Halanych K.M."/>
        </authorList>
    </citation>
    <scope>NUCLEOTIDE SEQUENCE [LARGE SCALE GENOMIC DNA]</scope>
    <source>
        <strain evidence="2">A1464</strain>
    </source>
</reference>
<dbReference type="Gene3D" id="3.10.129.10">
    <property type="entry name" value="Hotdog Thioesterase"/>
    <property type="match status" value="1"/>
</dbReference>
<dbReference type="Proteomes" id="UP000254266">
    <property type="component" value="Unassembled WGS sequence"/>
</dbReference>
<sequence length="147" mass="16656">MKSCKHLQSVLHSEIPLTRAMEISVAHCDVNRVELTAPLEPNINHKCTAFGGSLYSVAVLCGWSFVFHQMKLHNLTGHIVIQHSEVDYLLPVDGEIRAVCELNDSNVLSRFLKTYHRKGLARIKLEIKVLFNGKDALLFRGHYVVHQ</sequence>
<keyword evidence="3" id="KW-1185">Reference proteome</keyword>
<name>A0A370DCX0_9GAMM</name>
<proteinExistence type="predicted"/>
<dbReference type="InterPro" id="IPR012660">
    <property type="entry name" value="YiiD_C"/>
</dbReference>
<dbReference type="AlphaFoldDB" id="A0A370DCX0"/>
<dbReference type="Pfam" id="PF09500">
    <property type="entry name" value="YiiD_C"/>
    <property type="match status" value="1"/>
</dbReference>
<comment type="caution">
    <text evidence="2">The sequence shown here is derived from an EMBL/GenBank/DDBJ whole genome shotgun (WGS) entry which is preliminary data.</text>
</comment>
<dbReference type="EMBL" id="QFXC01000011">
    <property type="protein sequence ID" value="RDH82749.1"/>
    <property type="molecule type" value="Genomic_DNA"/>
</dbReference>
<feature type="domain" description="Thioesterase putative" evidence="1">
    <location>
        <begin position="4"/>
        <end position="146"/>
    </location>
</feature>
<organism evidence="2 3">
    <name type="scientific">endosymbiont of Galathealinum brachiosum</name>
    <dbReference type="NCBI Taxonomy" id="2200906"/>
    <lineage>
        <taxon>Bacteria</taxon>
        <taxon>Pseudomonadati</taxon>
        <taxon>Pseudomonadota</taxon>
        <taxon>Gammaproteobacteria</taxon>
        <taxon>sulfur-oxidizing symbionts</taxon>
    </lineage>
</organism>
<accession>A0A370DCX0</accession>
<gene>
    <name evidence="2" type="ORF">DIZ80_10750</name>
</gene>
<dbReference type="NCBIfam" id="TIGR02447">
    <property type="entry name" value="yiiD_Cterm"/>
    <property type="match status" value="1"/>
</dbReference>
<protein>
    <submittedName>
        <fullName evidence="2">Thioesterase</fullName>
    </submittedName>
</protein>
<evidence type="ECO:0000313" key="3">
    <source>
        <dbReference type="Proteomes" id="UP000254266"/>
    </source>
</evidence>
<dbReference type="InterPro" id="IPR029069">
    <property type="entry name" value="HotDog_dom_sf"/>
</dbReference>
<evidence type="ECO:0000259" key="1">
    <source>
        <dbReference type="Pfam" id="PF09500"/>
    </source>
</evidence>